<evidence type="ECO:0000256" key="6">
    <source>
        <dbReference type="ARBA" id="ARBA00022801"/>
    </source>
</evidence>
<accession>A0AAV5GN13</accession>
<dbReference type="InterPro" id="IPR045175">
    <property type="entry name" value="M28_fam"/>
</dbReference>
<name>A0AAV5GN13_9BASI</name>
<keyword evidence="2" id="KW-0031">Aminopeptidase</keyword>
<protein>
    <recommendedName>
        <fullName evidence="9">Peptide hydrolase</fullName>
        <ecNumber evidence="9">3.4.-.-</ecNumber>
    </recommendedName>
</protein>
<evidence type="ECO:0000256" key="7">
    <source>
        <dbReference type="ARBA" id="ARBA00022833"/>
    </source>
</evidence>
<dbReference type="PANTHER" id="PTHR12147:SF56">
    <property type="entry name" value="AMINOPEPTIDASE YDR415C-RELATED"/>
    <property type="match status" value="1"/>
</dbReference>
<gene>
    <name evidence="11" type="ORF">Rhopal_003761-T1</name>
</gene>
<organism evidence="11 12">
    <name type="scientific">Rhodotorula paludigena</name>
    <dbReference type="NCBI Taxonomy" id="86838"/>
    <lineage>
        <taxon>Eukaryota</taxon>
        <taxon>Fungi</taxon>
        <taxon>Dikarya</taxon>
        <taxon>Basidiomycota</taxon>
        <taxon>Pucciniomycotina</taxon>
        <taxon>Microbotryomycetes</taxon>
        <taxon>Sporidiobolales</taxon>
        <taxon>Sporidiobolaceae</taxon>
        <taxon>Rhodotorula</taxon>
    </lineage>
</organism>
<comment type="cofactor">
    <cofactor evidence="1">
        <name>Zn(2+)</name>
        <dbReference type="ChEBI" id="CHEBI:29105"/>
    </cofactor>
</comment>
<proteinExistence type="inferred from homology"/>
<evidence type="ECO:0000259" key="10">
    <source>
        <dbReference type="Pfam" id="PF04389"/>
    </source>
</evidence>
<keyword evidence="12" id="KW-1185">Reference proteome</keyword>
<dbReference type="InterPro" id="IPR007484">
    <property type="entry name" value="Peptidase_M28"/>
</dbReference>
<dbReference type="GO" id="GO:0008235">
    <property type="term" value="F:metalloexopeptidase activity"/>
    <property type="evidence" value="ECO:0007669"/>
    <property type="project" value="InterPro"/>
</dbReference>
<keyword evidence="7 9" id="KW-0862">Zinc</keyword>
<keyword evidence="3 9" id="KW-0645">Protease</keyword>
<feature type="domain" description="Peptidase M28" evidence="10">
    <location>
        <begin position="202"/>
        <end position="395"/>
    </location>
</feature>
<keyword evidence="4 9" id="KW-0479">Metal-binding</keyword>
<comment type="caution">
    <text evidence="11">The sequence shown here is derived from an EMBL/GenBank/DDBJ whole genome shotgun (WGS) entry which is preliminary data.</text>
</comment>
<dbReference type="SUPFAM" id="SSF53187">
    <property type="entry name" value="Zn-dependent exopeptidases"/>
    <property type="match status" value="1"/>
</dbReference>
<dbReference type="PANTHER" id="PTHR12147">
    <property type="entry name" value="METALLOPEPTIDASE M28 FAMILY MEMBER"/>
    <property type="match status" value="1"/>
</dbReference>
<dbReference type="GO" id="GO:0006508">
    <property type="term" value="P:proteolysis"/>
    <property type="evidence" value="ECO:0007669"/>
    <property type="project" value="UniProtKB-KW"/>
</dbReference>
<feature type="signal peptide" evidence="9">
    <location>
        <begin position="1"/>
        <end position="19"/>
    </location>
</feature>
<evidence type="ECO:0000256" key="2">
    <source>
        <dbReference type="ARBA" id="ARBA00022438"/>
    </source>
</evidence>
<reference evidence="11 12" key="1">
    <citation type="submission" date="2021-12" db="EMBL/GenBank/DDBJ databases">
        <title>High titer production of polyol ester of fatty acids by Rhodotorula paludigena BS15 towards product separation-free biomass refinery.</title>
        <authorList>
            <person name="Mano J."/>
            <person name="Ono H."/>
            <person name="Tanaka T."/>
            <person name="Naito K."/>
            <person name="Sushida H."/>
            <person name="Ike M."/>
            <person name="Tokuyasu K."/>
            <person name="Kitaoka M."/>
        </authorList>
    </citation>
    <scope>NUCLEOTIDE SEQUENCE [LARGE SCALE GENOMIC DNA]</scope>
    <source>
        <strain evidence="11 12">BS15</strain>
    </source>
</reference>
<evidence type="ECO:0000256" key="4">
    <source>
        <dbReference type="ARBA" id="ARBA00022723"/>
    </source>
</evidence>
<evidence type="ECO:0000256" key="5">
    <source>
        <dbReference type="ARBA" id="ARBA00022729"/>
    </source>
</evidence>
<dbReference type="EMBL" id="BQKY01000007">
    <property type="protein sequence ID" value="GJN90747.1"/>
    <property type="molecule type" value="Genomic_DNA"/>
</dbReference>
<evidence type="ECO:0000313" key="11">
    <source>
        <dbReference type="EMBL" id="GJN90747.1"/>
    </source>
</evidence>
<dbReference type="GO" id="GO:0046872">
    <property type="term" value="F:metal ion binding"/>
    <property type="evidence" value="ECO:0007669"/>
    <property type="project" value="UniProtKB-KW"/>
</dbReference>
<evidence type="ECO:0000256" key="1">
    <source>
        <dbReference type="ARBA" id="ARBA00001947"/>
    </source>
</evidence>
<evidence type="ECO:0000256" key="3">
    <source>
        <dbReference type="ARBA" id="ARBA00022670"/>
    </source>
</evidence>
<feature type="chain" id="PRO_5043097220" description="Peptide hydrolase" evidence="9">
    <location>
        <begin position="20"/>
        <end position="420"/>
    </location>
</feature>
<dbReference type="FunFam" id="3.40.630.10:FF:000042">
    <property type="entry name" value="Peptide hydrolase"/>
    <property type="match status" value="1"/>
</dbReference>
<dbReference type="GO" id="GO:0004177">
    <property type="term" value="F:aminopeptidase activity"/>
    <property type="evidence" value="ECO:0007669"/>
    <property type="project" value="UniProtKB-KW"/>
</dbReference>
<sequence length="420" mass="45491">MRFTAPLVAVATAATVATALPFVHQQQQPAQLAFSATPSDSIAAVHADLAAAAQQLPAEQLAELDEWIAALPQRRKVQLAEGDEPLDISEGEKALLVLAGKRFVDVTDDVLTTSVATKEAFPAKLTYQTAQLQPLFDRLSQKDMSKFLESFTAFRTRHYRSDTGKQSQQFLLGQVRQVAASNKDVHVTVREFKHEWVQNSIIARLETPKGKKDVSDAVVIIGAHQDSTNLLPFLAAPGADDDASGTTSILSAFKSLVESGFQPSYAPVEFHWYSAEEGGLLGSKEVAQDYAQRGVRVRAMQQNDMTAYVKPGTAPAIGVIQDYVDPEFTAYLTRLIGEYAEIPVAPTQCGYACSDHASWSKVGAPAAFTIESTFEDSDKNIHSTRDTVDQPGYSVAHVEQFARVAIALAVELGGGESVVY</sequence>
<dbReference type="Gene3D" id="3.40.630.10">
    <property type="entry name" value="Zn peptidases"/>
    <property type="match status" value="1"/>
</dbReference>
<keyword evidence="6 9" id="KW-0378">Hydrolase</keyword>
<dbReference type="CDD" id="cd03879">
    <property type="entry name" value="M28_AAP"/>
    <property type="match status" value="1"/>
</dbReference>
<evidence type="ECO:0000313" key="12">
    <source>
        <dbReference type="Proteomes" id="UP001342314"/>
    </source>
</evidence>
<keyword evidence="5 9" id="KW-0732">Signal</keyword>
<dbReference type="AlphaFoldDB" id="A0AAV5GN13"/>
<dbReference type="Pfam" id="PF04389">
    <property type="entry name" value="Peptidase_M28"/>
    <property type="match status" value="1"/>
</dbReference>
<dbReference type="EC" id="3.4.-.-" evidence="9"/>
<dbReference type="Proteomes" id="UP001342314">
    <property type="component" value="Unassembled WGS sequence"/>
</dbReference>
<evidence type="ECO:0000256" key="8">
    <source>
        <dbReference type="ARBA" id="ARBA00043962"/>
    </source>
</evidence>
<comment type="similarity">
    <text evidence="8">Belongs to the peptidase M28 family. M28E subfamily.</text>
</comment>
<evidence type="ECO:0000256" key="9">
    <source>
        <dbReference type="RuleBase" id="RU361240"/>
    </source>
</evidence>